<dbReference type="EMBL" id="CP021425">
    <property type="protein sequence ID" value="ARU57740.1"/>
    <property type="molecule type" value="Genomic_DNA"/>
</dbReference>
<sequence>MGLYQECLGMDKKIAFVTGASGFIGHWVVRELLKNDFEVIALFRNPEVQFPRIKTWLGSRGVNSPIRAVKGDLTQPDFALESDALEALSSITHIFHLGGSMRWNMSRGEARGVNLAPLSTLVTLAKNAVNFQRFVQFSGFMIRNFALREEIGLANCPRPAEYNWNQLYRRFGGYEASKFEFHFKLVNQLQMLKIPYTVIHPASVIGDSESGEVISEDLVSLADVLYRKKLPAIPGRRQDVMPLIPVDFLARFAVAITSSDETEGEEYVLLDPRSPDLLTFLEMLGKGLGVKVPRRRVPISWLMLLMKLGFGRWLPLPVEPLAFVTNYSFDTSNTERIASHLQLQWPCPESYIAHMALYLREQVVLSN</sequence>
<feature type="domain" description="Thioester reductase (TE)" evidence="1">
    <location>
        <begin position="17"/>
        <end position="252"/>
    </location>
</feature>
<dbReference type="Gene3D" id="3.40.50.720">
    <property type="entry name" value="NAD(P)-binding Rossmann-like Domain"/>
    <property type="match status" value="1"/>
</dbReference>
<name>A0A1Y0IBV4_9GAMM</name>
<dbReference type="AlphaFoldDB" id="A0A1Y0IBV4"/>
<evidence type="ECO:0000259" key="1">
    <source>
        <dbReference type="Pfam" id="PF07993"/>
    </source>
</evidence>
<dbReference type="GO" id="GO:0004029">
    <property type="term" value="F:aldehyde dehydrogenase (NAD+) activity"/>
    <property type="evidence" value="ECO:0007669"/>
    <property type="project" value="TreeGrafter"/>
</dbReference>
<evidence type="ECO:0000313" key="2">
    <source>
        <dbReference type="EMBL" id="ARU57740.1"/>
    </source>
</evidence>
<proteinExistence type="predicted"/>
<dbReference type="InterPro" id="IPR036291">
    <property type="entry name" value="NAD(P)-bd_dom_sf"/>
</dbReference>
<dbReference type="GO" id="GO:0005737">
    <property type="term" value="C:cytoplasm"/>
    <property type="evidence" value="ECO:0007669"/>
    <property type="project" value="TreeGrafter"/>
</dbReference>
<dbReference type="PANTHER" id="PTHR48079:SF6">
    <property type="entry name" value="NAD(P)-BINDING DOMAIN-CONTAINING PROTEIN-RELATED"/>
    <property type="match status" value="1"/>
</dbReference>
<dbReference type="Pfam" id="PF07993">
    <property type="entry name" value="NAD_binding_4"/>
    <property type="match status" value="1"/>
</dbReference>
<organism evidence="2 3">
    <name type="scientific">Oleiphilus messinensis</name>
    <dbReference type="NCBI Taxonomy" id="141451"/>
    <lineage>
        <taxon>Bacteria</taxon>
        <taxon>Pseudomonadati</taxon>
        <taxon>Pseudomonadota</taxon>
        <taxon>Gammaproteobacteria</taxon>
        <taxon>Oceanospirillales</taxon>
        <taxon>Oleiphilaceae</taxon>
        <taxon>Oleiphilus</taxon>
    </lineage>
</organism>
<dbReference type="InterPro" id="IPR051783">
    <property type="entry name" value="NAD(P)-dependent_oxidoreduct"/>
</dbReference>
<dbReference type="Proteomes" id="UP000196027">
    <property type="component" value="Chromosome"/>
</dbReference>
<dbReference type="SUPFAM" id="SSF51735">
    <property type="entry name" value="NAD(P)-binding Rossmann-fold domains"/>
    <property type="match status" value="1"/>
</dbReference>
<reference evidence="2 3" key="1">
    <citation type="submission" date="2017-05" db="EMBL/GenBank/DDBJ databases">
        <title>Genomic insights into alkan degradation activity of Oleiphilus messinensis.</title>
        <authorList>
            <person name="Kozyavkin S.A."/>
            <person name="Slesarev A.I."/>
            <person name="Golyshin P.N."/>
            <person name="Korzhenkov A."/>
            <person name="Golyshina O.N."/>
            <person name="Toshchakov S.V."/>
        </authorList>
    </citation>
    <scope>NUCLEOTIDE SEQUENCE [LARGE SCALE GENOMIC DNA]</scope>
    <source>
        <strain evidence="2 3">ME102</strain>
    </source>
</reference>
<dbReference type="KEGG" id="ome:OLMES_3719"/>
<keyword evidence="3" id="KW-1185">Reference proteome</keyword>
<dbReference type="InterPro" id="IPR013120">
    <property type="entry name" value="FAR_NAD-bd"/>
</dbReference>
<accession>A0A1Y0IBV4</accession>
<evidence type="ECO:0000313" key="3">
    <source>
        <dbReference type="Proteomes" id="UP000196027"/>
    </source>
</evidence>
<dbReference type="PANTHER" id="PTHR48079">
    <property type="entry name" value="PROTEIN YEEZ"/>
    <property type="match status" value="1"/>
</dbReference>
<gene>
    <name evidence="2" type="ORF">OLMES_3719</name>
</gene>
<protein>
    <submittedName>
        <fullName evidence="2">NAD-binding protein</fullName>
    </submittedName>
</protein>